<dbReference type="CDD" id="cd18303">
    <property type="entry name" value="BTB_POZ_Rank-5"/>
    <property type="match status" value="1"/>
</dbReference>
<feature type="coiled-coil region" evidence="8">
    <location>
        <begin position="4"/>
        <end position="38"/>
    </location>
</feature>
<dbReference type="Gene3D" id="1.25.40.20">
    <property type="entry name" value="Ankyrin repeat-containing domain"/>
    <property type="match status" value="6"/>
</dbReference>
<evidence type="ECO:0000256" key="6">
    <source>
        <dbReference type="PROSITE-ProRule" id="PRU00023"/>
    </source>
</evidence>
<dbReference type="CDD" id="cd15728">
    <property type="entry name" value="FYVE_ANFY1"/>
    <property type="match status" value="1"/>
</dbReference>
<keyword evidence="1" id="KW-0479">Metal-binding</keyword>
<dbReference type="SMART" id="SM00064">
    <property type="entry name" value="FYVE"/>
    <property type="match status" value="1"/>
</dbReference>
<evidence type="ECO:0000256" key="3">
    <source>
        <dbReference type="ARBA" id="ARBA00022771"/>
    </source>
</evidence>
<protein>
    <submittedName>
        <fullName evidence="12">Rabankyrin-5</fullName>
    </submittedName>
</protein>
<dbReference type="PROSITE" id="PS50097">
    <property type="entry name" value="BTB"/>
    <property type="match status" value="1"/>
</dbReference>
<dbReference type="PROSITE" id="PS50088">
    <property type="entry name" value="ANK_REPEAT"/>
    <property type="match status" value="11"/>
</dbReference>
<evidence type="ECO:0000256" key="4">
    <source>
        <dbReference type="ARBA" id="ARBA00022833"/>
    </source>
</evidence>
<dbReference type="SUPFAM" id="SSF57903">
    <property type="entry name" value="FYVE/PHD zinc finger"/>
    <property type="match status" value="1"/>
</dbReference>
<accession>A0A9Q1CEZ1</accession>
<feature type="domain" description="FYVE-type" evidence="11">
    <location>
        <begin position="1115"/>
        <end position="1175"/>
    </location>
</feature>
<feature type="repeat" description="ANK" evidence="6">
    <location>
        <begin position="1054"/>
        <end position="1086"/>
    </location>
</feature>
<evidence type="ECO:0000259" key="10">
    <source>
        <dbReference type="PROSITE" id="PS50097"/>
    </source>
</evidence>
<dbReference type="InterPro" id="IPR002110">
    <property type="entry name" value="Ankyrin_rpt"/>
</dbReference>
<feature type="repeat" description="ANK" evidence="6">
    <location>
        <begin position="649"/>
        <end position="681"/>
    </location>
</feature>
<feature type="repeat" description="ANK" evidence="6">
    <location>
        <begin position="949"/>
        <end position="981"/>
    </location>
</feature>
<dbReference type="SUPFAM" id="SSF48403">
    <property type="entry name" value="Ankyrin repeat"/>
    <property type="match status" value="3"/>
</dbReference>
<dbReference type="InterPro" id="IPR011333">
    <property type="entry name" value="SKP1/BTB/POZ_sf"/>
</dbReference>
<evidence type="ECO:0000256" key="5">
    <source>
        <dbReference type="ARBA" id="ARBA00023043"/>
    </source>
</evidence>
<evidence type="ECO:0000313" key="12">
    <source>
        <dbReference type="EMBL" id="KAJ8043912.1"/>
    </source>
</evidence>
<dbReference type="GO" id="GO:0008270">
    <property type="term" value="F:zinc ion binding"/>
    <property type="evidence" value="ECO:0007669"/>
    <property type="project" value="UniProtKB-KW"/>
</dbReference>
<feature type="repeat" description="ANK" evidence="6">
    <location>
        <begin position="682"/>
        <end position="714"/>
    </location>
</feature>
<proteinExistence type="predicted"/>
<dbReference type="InterPro" id="IPR017455">
    <property type="entry name" value="Znf_FYVE-rel"/>
</dbReference>
<evidence type="ECO:0000256" key="1">
    <source>
        <dbReference type="ARBA" id="ARBA00022723"/>
    </source>
</evidence>
<sequence length="1180" mass="130482">MAEEEKLKNHLHLLRQEYVKLQQKLVDLKEKYDVAVAAQGEQGEDNFVARLLAFVADLFDKDLYSDLTIQLDGQEIKAHRFVLAARSQYWGVADLQNVQLLDFSGIPHEVGMILLQWVYTDKIDLSRNDEFILELLRAACKFRLDSLQTRCEEALIGSVNVKNCINYYQTAEEINAAKLKSYCSEIITSHWDDFTIEDFVGMSAPLLYKMFKSKTAYPLHAAIRNKREDIVFLYLMEFDAQLPAKLNEIDTRDDLPLDLALSSKQQSVAEELVKHKVDVDRPDSSGCCLLHKAIRRGDEFAALFLINNGATVNAATYGEMQTPLHLTASFSPNANNPVVIQNMVKVAELLLQKGANTGQQDFQGNTVLHCAVSSRNQDVFNLLLSQSSLNLDIQNAVGDSALWMALDNTLPNTSYGSEGMAAKLIQKGCNPDSVHPKTGDTLLHRCSRAGNEEAALFLANHGASFNLPNNKGETSLHVASSKGQHILVRLLLQKGANPNIQTLEDINASMDALGFQDTNEQDLMHASKQTPLHIAIANRHEEVVTVFMEHRGNAMLSMDGLQIIPNFTLADSNDQTVLGLALWTGMHDLASKLLHGGADINHMTKDGLTLLHTAINKQDADSAIFLLEHQADINIKPVPKRGQRDQTRQGHSPLQLAIEKRLAVVVDALCVRGADMNQPDQNGNLPLWMALESEQEEVASILVRHGCDVNGWSQMGPGGCEQTLLHRAIDENKESIACFLIRRYGMFVSFYWSSLCDVNSPRRTGPNGEGDSDALDGQGPLHMASQWGQEHIVQCLVEHQADINARDNEMQTPLHIAITNQHPIIISLLMSHPHVDLTLRDKDGLTPFAVAMTYKNNKAAQSILDREPRAAEQFFSQLDNKGRNFLHIAVQKSDIESVLFLISVKANVNSRVHDNTKYTPLHLAVQAGSEIIVRNLLLAGASVADVDSRKRTALHMAAEVDQPTIASVLIENGVDINARDDNQCNALHTAVRSGTLSCVRILLTESNIDAEAFNGKGQTAMHVLGQYGKDNSAAIFDAFMDCIPNYQINKTDVNGNTTLLLAYQNGNGSLARSIVRAGGSLGIMNNAGESIFNAKVATKQLLFKLLDMLGSEPAWSESEFCQECQAKFTIKTRKHHCRHCGRVLCSKCSSKMMPIIKYNLTRPVRVCDICFDVLSLGGLN</sequence>
<evidence type="ECO:0000256" key="9">
    <source>
        <dbReference type="SAM" id="MobiDB-lite"/>
    </source>
</evidence>
<dbReference type="Pfam" id="PF00023">
    <property type="entry name" value="Ank"/>
    <property type="match status" value="1"/>
</dbReference>
<keyword evidence="5 6" id="KW-0040">ANK repeat</keyword>
<dbReference type="PANTHER" id="PTHR24198">
    <property type="entry name" value="ANKYRIN REPEAT AND PROTEIN KINASE DOMAIN-CONTAINING PROTEIN"/>
    <property type="match status" value="1"/>
</dbReference>
<dbReference type="PANTHER" id="PTHR24198:SF191">
    <property type="entry name" value="RABANKYRIN-5-LIKE"/>
    <property type="match status" value="1"/>
</dbReference>
<dbReference type="InterPro" id="IPR013083">
    <property type="entry name" value="Znf_RING/FYVE/PHD"/>
</dbReference>
<dbReference type="SMART" id="SM00225">
    <property type="entry name" value="BTB"/>
    <property type="match status" value="1"/>
</dbReference>
<dbReference type="InterPro" id="IPR049763">
    <property type="entry name" value="ANKFY1_BACK"/>
</dbReference>
<dbReference type="InterPro" id="IPR000306">
    <property type="entry name" value="Znf_FYVE"/>
</dbReference>
<evidence type="ECO:0000313" key="13">
    <source>
        <dbReference type="Proteomes" id="UP001152320"/>
    </source>
</evidence>
<dbReference type="Proteomes" id="UP001152320">
    <property type="component" value="Chromosome 4"/>
</dbReference>
<evidence type="ECO:0000256" key="8">
    <source>
        <dbReference type="SAM" id="Coils"/>
    </source>
</evidence>
<feature type="repeat" description="ANK" evidence="6">
    <location>
        <begin position="285"/>
        <end position="317"/>
    </location>
</feature>
<dbReference type="InterPro" id="IPR049764">
    <property type="entry name" value="ANFY1_FYVE"/>
</dbReference>
<dbReference type="Pfam" id="PF00651">
    <property type="entry name" value="BTB"/>
    <property type="match status" value="1"/>
</dbReference>
<feature type="repeat" description="ANK" evidence="6">
    <location>
        <begin position="776"/>
        <end position="808"/>
    </location>
</feature>
<dbReference type="InterPro" id="IPR049765">
    <property type="entry name" value="ANFY1_BTB_POZ"/>
</dbReference>
<feature type="repeat" description="ANK" evidence="6">
    <location>
        <begin position="916"/>
        <end position="948"/>
    </location>
</feature>
<dbReference type="Gene3D" id="3.30.40.10">
    <property type="entry name" value="Zinc/RING finger domain, C3HC4 (zinc finger)"/>
    <property type="match status" value="1"/>
</dbReference>
<keyword evidence="2" id="KW-0677">Repeat</keyword>
<keyword evidence="3 7" id="KW-0863">Zinc-finger</keyword>
<comment type="caution">
    <text evidence="12">The sequence shown here is derived from an EMBL/GenBank/DDBJ whole genome shotgun (WGS) entry which is preliminary data.</text>
</comment>
<dbReference type="FunFam" id="3.30.40.10:FF:000104">
    <property type="entry name" value="Ankyrin repeat and FYVE domain-containing 1"/>
    <property type="match status" value="1"/>
</dbReference>
<feature type="repeat" description="ANK" evidence="6">
    <location>
        <begin position="881"/>
        <end position="913"/>
    </location>
</feature>
<keyword evidence="13" id="KW-1185">Reference proteome</keyword>
<dbReference type="Gene3D" id="3.30.710.10">
    <property type="entry name" value="Potassium Channel Kv1.1, Chain A"/>
    <property type="match status" value="1"/>
</dbReference>
<gene>
    <name evidence="12" type="ORF">HOLleu_11226</name>
</gene>
<evidence type="ECO:0000256" key="7">
    <source>
        <dbReference type="PROSITE-ProRule" id="PRU00091"/>
    </source>
</evidence>
<dbReference type="SMART" id="SM00248">
    <property type="entry name" value="ANK"/>
    <property type="match status" value="21"/>
</dbReference>
<dbReference type="InterPro" id="IPR011011">
    <property type="entry name" value="Znf_FYVE_PHD"/>
</dbReference>
<dbReference type="OrthoDB" id="2306477at2759"/>
<reference evidence="12" key="1">
    <citation type="submission" date="2021-10" db="EMBL/GenBank/DDBJ databases">
        <title>Tropical sea cucumber genome reveals ecological adaptation and Cuvierian tubules defense mechanism.</title>
        <authorList>
            <person name="Chen T."/>
        </authorList>
    </citation>
    <scope>NUCLEOTIDE SEQUENCE</scope>
    <source>
        <strain evidence="12">Nanhai2018</strain>
        <tissue evidence="12">Muscle</tissue>
    </source>
</reference>
<keyword evidence="8" id="KW-0175">Coiled coil</keyword>
<evidence type="ECO:0000256" key="2">
    <source>
        <dbReference type="ARBA" id="ARBA00022737"/>
    </source>
</evidence>
<feature type="repeat" description="ANK" evidence="6">
    <location>
        <begin position="438"/>
        <end position="470"/>
    </location>
</feature>
<dbReference type="CDD" id="cd18501">
    <property type="entry name" value="BACK_ANKFY1_Rank5"/>
    <property type="match status" value="1"/>
</dbReference>
<dbReference type="InterPro" id="IPR000210">
    <property type="entry name" value="BTB/POZ_dom"/>
</dbReference>
<dbReference type="AlphaFoldDB" id="A0A9Q1CEZ1"/>
<dbReference type="PROSITE" id="PS50297">
    <property type="entry name" value="ANK_REP_REGION"/>
    <property type="match status" value="7"/>
</dbReference>
<dbReference type="PROSITE" id="PS50178">
    <property type="entry name" value="ZF_FYVE"/>
    <property type="match status" value="1"/>
</dbReference>
<dbReference type="InterPro" id="IPR036770">
    <property type="entry name" value="Ankyrin_rpt-contain_sf"/>
</dbReference>
<feature type="region of interest" description="Disordered" evidence="9">
    <location>
        <begin position="762"/>
        <end position="781"/>
    </location>
</feature>
<keyword evidence="4" id="KW-0862">Zinc</keyword>
<feature type="repeat" description="ANK" evidence="6">
    <location>
        <begin position="606"/>
        <end position="638"/>
    </location>
</feature>
<dbReference type="SUPFAM" id="SSF54695">
    <property type="entry name" value="POZ domain"/>
    <property type="match status" value="1"/>
</dbReference>
<dbReference type="EMBL" id="JAIZAY010000004">
    <property type="protein sequence ID" value="KAJ8043912.1"/>
    <property type="molecule type" value="Genomic_DNA"/>
</dbReference>
<feature type="repeat" description="ANK" evidence="6">
    <location>
        <begin position="471"/>
        <end position="503"/>
    </location>
</feature>
<organism evidence="12 13">
    <name type="scientific">Holothuria leucospilota</name>
    <name type="common">Black long sea cucumber</name>
    <name type="synonym">Mertensiothuria leucospilota</name>
    <dbReference type="NCBI Taxonomy" id="206669"/>
    <lineage>
        <taxon>Eukaryota</taxon>
        <taxon>Metazoa</taxon>
        <taxon>Echinodermata</taxon>
        <taxon>Eleutherozoa</taxon>
        <taxon>Echinozoa</taxon>
        <taxon>Holothuroidea</taxon>
        <taxon>Aspidochirotacea</taxon>
        <taxon>Aspidochirotida</taxon>
        <taxon>Holothuriidae</taxon>
        <taxon>Holothuria</taxon>
    </lineage>
</organism>
<dbReference type="Pfam" id="PF01363">
    <property type="entry name" value="FYVE"/>
    <property type="match status" value="1"/>
</dbReference>
<name>A0A9Q1CEZ1_HOLLE</name>
<evidence type="ECO:0000259" key="11">
    <source>
        <dbReference type="PROSITE" id="PS50178"/>
    </source>
</evidence>
<dbReference type="Pfam" id="PF12796">
    <property type="entry name" value="Ank_2"/>
    <property type="match status" value="4"/>
</dbReference>
<feature type="domain" description="BTB" evidence="10">
    <location>
        <begin position="65"/>
        <end position="127"/>
    </location>
</feature>